<feature type="region of interest" description="Disordered" evidence="1">
    <location>
        <begin position="1"/>
        <end position="52"/>
    </location>
</feature>
<organism evidence="2 3">
    <name type="scientific">Candidatus Magasanikbacteria bacterium RIFOXYD2_FULL_41_14</name>
    <dbReference type="NCBI Taxonomy" id="1798709"/>
    <lineage>
        <taxon>Bacteria</taxon>
        <taxon>Candidatus Magasanikiibacteriota</taxon>
    </lineage>
</organism>
<sequence length="160" mass="17674">MSSFEQEDNKWGRRSAETAEVGAEARERQPEEAEKKLAARERAELTSREVKNTQKQMQNILANMQAVIKAVRAIRAQLQLADDGAIPAVERDKVVVTGLRKRLAGLRAELSDLRGALLQEELVALSEEGALEVTDEMKKEAEHLVNDWLAELGAGEVEAG</sequence>
<protein>
    <submittedName>
        <fullName evidence="2">Uncharacterized protein</fullName>
    </submittedName>
</protein>
<evidence type="ECO:0000313" key="2">
    <source>
        <dbReference type="EMBL" id="OGH94267.1"/>
    </source>
</evidence>
<dbReference type="STRING" id="1798709.A2538_01730"/>
<dbReference type="AlphaFoldDB" id="A0A1F6PDM0"/>
<evidence type="ECO:0000256" key="1">
    <source>
        <dbReference type="SAM" id="MobiDB-lite"/>
    </source>
</evidence>
<comment type="caution">
    <text evidence="2">The sequence shown here is derived from an EMBL/GenBank/DDBJ whole genome shotgun (WGS) entry which is preliminary data.</text>
</comment>
<proteinExistence type="predicted"/>
<evidence type="ECO:0000313" key="3">
    <source>
        <dbReference type="Proteomes" id="UP000178254"/>
    </source>
</evidence>
<reference evidence="2 3" key="1">
    <citation type="journal article" date="2016" name="Nat. Commun.">
        <title>Thousands of microbial genomes shed light on interconnected biogeochemical processes in an aquifer system.</title>
        <authorList>
            <person name="Anantharaman K."/>
            <person name="Brown C.T."/>
            <person name="Hug L.A."/>
            <person name="Sharon I."/>
            <person name="Castelle C.J."/>
            <person name="Probst A.J."/>
            <person name="Thomas B.C."/>
            <person name="Singh A."/>
            <person name="Wilkins M.J."/>
            <person name="Karaoz U."/>
            <person name="Brodie E.L."/>
            <person name="Williams K.H."/>
            <person name="Hubbard S.S."/>
            <person name="Banfield J.F."/>
        </authorList>
    </citation>
    <scope>NUCLEOTIDE SEQUENCE [LARGE SCALE GENOMIC DNA]</scope>
</reference>
<dbReference type="Proteomes" id="UP000178254">
    <property type="component" value="Unassembled WGS sequence"/>
</dbReference>
<feature type="compositionally biased region" description="Basic and acidic residues" evidence="1">
    <location>
        <begin position="7"/>
        <end position="52"/>
    </location>
</feature>
<name>A0A1F6PDM0_9BACT</name>
<dbReference type="EMBL" id="MFRE01000010">
    <property type="protein sequence ID" value="OGH94267.1"/>
    <property type="molecule type" value="Genomic_DNA"/>
</dbReference>
<accession>A0A1F6PDM0</accession>
<gene>
    <name evidence="2" type="ORF">A2538_01730</name>
</gene>